<dbReference type="GO" id="GO:0008047">
    <property type="term" value="F:enzyme activator activity"/>
    <property type="evidence" value="ECO:0007669"/>
    <property type="project" value="TreeGrafter"/>
</dbReference>
<dbReference type="InterPro" id="IPR003959">
    <property type="entry name" value="ATPase_AAA_core"/>
</dbReference>
<comment type="caution">
    <text evidence="2">The sequence shown here is derived from an EMBL/GenBank/DDBJ whole genome shotgun (WGS) entry which is preliminary data.</text>
</comment>
<proteinExistence type="predicted"/>
<dbReference type="RefSeq" id="WP_142402182.1">
    <property type="nucleotide sequence ID" value="NZ_PZHR01001181.1"/>
</dbReference>
<dbReference type="OrthoDB" id="9778364at2"/>
<dbReference type="Proteomes" id="UP000240400">
    <property type="component" value="Unassembled WGS sequence"/>
</dbReference>
<feature type="non-terminal residue" evidence="2">
    <location>
        <position position="134"/>
    </location>
</feature>
<protein>
    <submittedName>
        <fullName evidence="2">Recombinase RarA</fullName>
    </submittedName>
</protein>
<dbReference type="PANTHER" id="PTHR13779">
    <property type="entry name" value="WERNER HELICASE-INTERACTING PROTEIN 1 FAMILY MEMBER"/>
    <property type="match status" value="1"/>
</dbReference>
<evidence type="ECO:0000313" key="2">
    <source>
        <dbReference type="EMBL" id="PTK35342.1"/>
    </source>
</evidence>
<dbReference type="AlphaFoldDB" id="A0A2T4RXU4"/>
<organism evidence="2 3">
    <name type="scientific">Staphylococcus nepalensis</name>
    <dbReference type="NCBI Taxonomy" id="214473"/>
    <lineage>
        <taxon>Bacteria</taxon>
        <taxon>Bacillati</taxon>
        <taxon>Bacillota</taxon>
        <taxon>Bacilli</taxon>
        <taxon>Bacillales</taxon>
        <taxon>Staphylococcaceae</taxon>
        <taxon>Staphylococcus</taxon>
    </lineage>
</organism>
<dbReference type="CDD" id="cd18139">
    <property type="entry name" value="HLD_clamp_RarA"/>
    <property type="match status" value="1"/>
</dbReference>
<dbReference type="PANTHER" id="PTHR13779:SF7">
    <property type="entry name" value="ATPASE WRNIP1"/>
    <property type="match status" value="1"/>
</dbReference>
<dbReference type="GO" id="GO:0017116">
    <property type="term" value="F:single-stranded DNA helicase activity"/>
    <property type="evidence" value="ECO:0007669"/>
    <property type="project" value="TreeGrafter"/>
</dbReference>
<dbReference type="InterPro" id="IPR027417">
    <property type="entry name" value="P-loop_NTPase"/>
</dbReference>
<dbReference type="EMBL" id="PZHR01001181">
    <property type="protein sequence ID" value="PTK35342.1"/>
    <property type="molecule type" value="Genomic_DNA"/>
</dbReference>
<reference evidence="2 3" key="1">
    <citation type="journal article" date="2016" name="Front. Microbiol.">
        <title>Comprehensive Phylogenetic Analysis of Bovine Non-aureus Staphylococci Species Based on Whole-Genome Sequencing.</title>
        <authorList>
            <person name="Naushad S."/>
            <person name="Barkema H.W."/>
            <person name="Luby C."/>
            <person name="Condas L.A."/>
            <person name="Nobrega D.B."/>
            <person name="Carson D.A."/>
            <person name="De Buck J."/>
        </authorList>
    </citation>
    <scope>NUCLEOTIDE SEQUENCE [LARGE SCALE GENOMIC DNA]</scope>
    <source>
        <strain evidence="2 3">SNUC 4337</strain>
    </source>
</reference>
<dbReference type="Gene3D" id="1.10.8.60">
    <property type="match status" value="1"/>
</dbReference>
<dbReference type="GO" id="GO:0005524">
    <property type="term" value="F:ATP binding"/>
    <property type="evidence" value="ECO:0007669"/>
    <property type="project" value="InterPro"/>
</dbReference>
<dbReference type="Pfam" id="PF00004">
    <property type="entry name" value="AAA"/>
    <property type="match status" value="1"/>
</dbReference>
<dbReference type="GO" id="GO:0006261">
    <property type="term" value="P:DNA-templated DNA replication"/>
    <property type="evidence" value="ECO:0007669"/>
    <property type="project" value="TreeGrafter"/>
</dbReference>
<evidence type="ECO:0000313" key="3">
    <source>
        <dbReference type="Proteomes" id="UP000240400"/>
    </source>
</evidence>
<dbReference type="GO" id="GO:0016887">
    <property type="term" value="F:ATP hydrolysis activity"/>
    <property type="evidence" value="ECO:0007669"/>
    <property type="project" value="InterPro"/>
</dbReference>
<evidence type="ECO:0000259" key="1">
    <source>
        <dbReference type="Pfam" id="PF00004"/>
    </source>
</evidence>
<feature type="non-terminal residue" evidence="2">
    <location>
        <position position="1"/>
    </location>
</feature>
<feature type="domain" description="ATPase AAA-type core" evidence="1">
    <location>
        <begin position="12"/>
        <end position="86"/>
    </location>
</feature>
<dbReference type="InterPro" id="IPR051314">
    <property type="entry name" value="AAA_ATPase_RarA/MGS1/WRNIP1"/>
</dbReference>
<dbReference type="SUPFAM" id="SSF52540">
    <property type="entry name" value="P-loop containing nucleoside triphosphate hydrolases"/>
    <property type="match status" value="1"/>
</dbReference>
<gene>
    <name evidence="2" type="ORF">BUZ61_19455</name>
</gene>
<dbReference type="GO" id="GO:0000731">
    <property type="term" value="P:DNA synthesis involved in DNA repair"/>
    <property type="evidence" value="ECO:0007669"/>
    <property type="project" value="TreeGrafter"/>
</dbReference>
<accession>A0A2T4RXU4</accession>
<sequence>GSTQFKFRQLNAVTNTKKDMQMVVEAATMSGQVILLLDEIHRLDTAKQDFLLPHLENGKIVLIGATTSNPYHAINPAIRSRAQIFELYPLTEEDVAVALERALADEERGLASYHATVDYDAMQYFSTQSHGDVR</sequence>
<dbReference type="Gene3D" id="3.40.50.300">
    <property type="entry name" value="P-loop containing nucleotide triphosphate hydrolases"/>
    <property type="match status" value="1"/>
</dbReference>
<name>A0A2T4RXU4_9STAP</name>